<reference evidence="2" key="1">
    <citation type="journal article" date="2014" name="Int. J. Syst. Evol. Microbiol.">
        <title>Complete genome sequence of Corynebacterium casei LMG S-19264T (=DSM 44701T), isolated from a smear-ripened cheese.</title>
        <authorList>
            <consortium name="US DOE Joint Genome Institute (JGI-PGF)"/>
            <person name="Walter F."/>
            <person name="Albersmeier A."/>
            <person name="Kalinowski J."/>
            <person name="Ruckert C."/>
        </authorList>
    </citation>
    <scope>NUCLEOTIDE SEQUENCE</scope>
    <source>
        <strain evidence="2">JCM 19831</strain>
    </source>
</reference>
<dbReference type="CDD" id="cd00093">
    <property type="entry name" value="HTH_XRE"/>
    <property type="match status" value="1"/>
</dbReference>
<dbReference type="InterPro" id="IPR011990">
    <property type="entry name" value="TPR-like_helical_dom_sf"/>
</dbReference>
<evidence type="ECO:0000313" key="2">
    <source>
        <dbReference type="EMBL" id="GGM16095.1"/>
    </source>
</evidence>
<feature type="domain" description="HTH cro/C1-type" evidence="1">
    <location>
        <begin position="9"/>
        <end position="62"/>
    </location>
</feature>
<dbReference type="Gene3D" id="1.25.40.10">
    <property type="entry name" value="Tetratricopeptide repeat domain"/>
    <property type="match status" value="1"/>
</dbReference>
<accession>A0A917TA47</accession>
<comment type="caution">
    <text evidence="2">The sequence shown here is derived from an EMBL/GenBank/DDBJ whole genome shotgun (WGS) entry which is preliminary data.</text>
</comment>
<evidence type="ECO:0000259" key="1">
    <source>
        <dbReference type="PROSITE" id="PS50943"/>
    </source>
</evidence>
<dbReference type="PROSITE" id="PS50943">
    <property type="entry name" value="HTH_CROC1"/>
    <property type="match status" value="1"/>
</dbReference>
<reference evidence="2" key="2">
    <citation type="submission" date="2020-09" db="EMBL/GenBank/DDBJ databases">
        <authorList>
            <person name="Sun Q."/>
            <person name="Ohkuma M."/>
        </authorList>
    </citation>
    <scope>NUCLEOTIDE SEQUENCE</scope>
    <source>
        <strain evidence="2">JCM 19831</strain>
    </source>
</reference>
<dbReference type="InterPro" id="IPR010982">
    <property type="entry name" value="Lambda_DNA-bd_dom_sf"/>
</dbReference>
<organism evidence="2 3">
    <name type="scientific">Dactylosporangium sucinum</name>
    <dbReference type="NCBI Taxonomy" id="1424081"/>
    <lineage>
        <taxon>Bacteria</taxon>
        <taxon>Bacillati</taxon>
        <taxon>Actinomycetota</taxon>
        <taxon>Actinomycetes</taxon>
        <taxon>Micromonosporales</taxon>
        <taxon>Micromonosporaceae</taxon>
        <taxon>Dactylosporangium</taxon>
    </lineage>
</organism>
<evidence type="ECO:0000313" key="3">
    <source>
        <dbReference type="Proteomes" id="UP000642070"/>
    </source>
</evidence>
<dbReference type="Pfam" id="PF14559">
    <property type="entry name" value="TPR_19"/>
    <property type="match status" value="1"/>
</dbReference>
<dbReference type="InterPro" id="IPR001387">
    <property type="entry name" value="Cro/C1-type_HTH"/>
</dbReference>
<dbReference type="Proteomes" id="UP000642070">
    <property type="component" value="Unassembled WGS sequence"/>
</dbReference>
<dbReference type="GO" id="GO:0003677">
    <property type="term" value="F:DNA binding"/>
    <property type="evidence" value="ECO:0007669"/>
    <property type="project" value="InterPro"/>
</dbReference>
<dbReference type="RefSeq" id="WP_190249141.1">
    <property type="nucleotide sequence ID" value="NZ_BMPI01000006.1"/>
</dbReference>
<dbReference type="EMBL" id="BMPI01000006">
    <property type="protein sequence ID" value="GGM16095.1"/>
    <property type="molecule type" value="Genomic_DNA"/>
</dbReference>
<gene>
    <name evidence="2" type="ORF">GCM10007977_016710</name>
</gene>
<dbReference type="SUPFAM" id="SSF47413">
    <property type="entry name" value="lambda repressor-like DNA-binding domains"/>
    <property type="match status" value="1"/>
</dbReference>
<dbReference type="SUPFAM" id="SSF48452">
    <property type="entry name" value="TPR-like"/>
    <property type="match status" value="1"/>
</dbReference>
<sequence length="395" mass="40356">MTTGIGARILALRTSRGLTQRDLAEPKYTAAYVSSVENGHRVPSSDALAHFAARLSIDVAELSTGRHPGEALALDIELLSMSHSPQWYSGIAASPTEPDARRAEASVVLGRLASSVDAAAAHFERAHRLLADAPPHHRAAAVAGRAWCARRQGDPGYAAYLLGALRDELHRASLPSPSALLAVHTLLALCQNDLGEDAAPAVAAALELAPAGDPAHAAELHLTVARTLASAGRTAEAASSLAAARAAALAAWLSAPIAEVRRLRGRSRLAAGDPGGALADFTAALAGLPADPDLIADLAVTYRALGSPSTATELLADVSAPTAAVHRAWTLLAPETAEDHLRAAIALLKPAGPRRDLADAVLALADLLAAAGRGPDALEALSDGLAAVDALGRPS</sequence>
<protein>
    <submittedName>
        <fullName evidence="2">Transcriptional regulator</fullName>
    </submittedName>
</protein>
<dbReference type="SMART" id="SM00530">
    <property type="entry name" value="HTH_XRE"/>
    <property type="match status" value="1"/>
</dbReference>
<dbReference type="AlphaFoldDB" id="A0A917TA47"/>
<name>A0A917TA47_9ACTN</name>
<dbReference type="Gene3D" id="1.10.260.40">
    <property type="entry name" value="lambda repressor-like DNA-binding domains"/>
    <property type="match status" value="1"/>
</dbReference>
<proteinExistence type="predicted"/>
<keyword evidence="3" id="KW-1185">Reference proteome</keyword>